<accession>A0A655U3K8</accession>
<dbReference type="AlphaFoldDB" id="A0A655U3K8"/>
<sequence length="43" mass="5436">MFQDWHIPSVEFSLIYHKDKYQPVRLKRFIEFSKRYFEQGVIE</sequence>
<proteinExistence type="predicted"/>
<name>A0A655U3K8_VIBCL</name>
<reference evidence="1 2" key="1">
    <citation type="submission" date="2015-07" db="EMBL/GenBank/DDBJ databases">
        <authorList>
            <consortium name="Pathogen Informatics"/>
        </authorList>
    </citation>
    <scope>NUCLEOTIDE SEQUENCE [LARGE SCALE GENOMIC DNA]</scope>
    <source>
        <strain evidence="1 2">A316</strain>
    </source>
</reference>
<evidence type="ECO:0000313" key="1">
    <source>
        <dbReference type="EMBL" id="CSB97714.1"/>
    </source>
</evidence>
<protein>
    <submittedName>
        <fullName evidence="1">LysR family transcriptional regulator</fullName>
    </submittedName>
</protein>
<evidence type="ECO:0000313" key="2">
    <source>
        <dbReference type="Proteomes" id="UP000041770"/>
    </source>
</evidence>
<dbReference type="EMBL" id="CWQY01000001">
    <property type="protein sequence ID" value="CSB97714.1"/>
    <property type="molecule type" value="Genomic_DNA"/>
</dbReference>
<organism evidence="1 2">
    <name type="scientific">Vibrio cholerae</name>
    <dbReference type="NCBI Taxonomy" id="666"/>
    <lineage>
        <taxon>Bacteria</taxon>
        <taxon>Pseudomonadati</taxon>
        <taxon>Pseudomonadota</taxon>
        <taxon>Gammaproteobacteria</taxon>
        <taxon>Vibrionales</taxon>
        <taxon>Vibrionaceae</taxon>
        <taxon>Vibrio</taxon>
    </lineage>
</organism>
<gene>
    <name evidence="1" type="ORF">ERS013200_00230</name>
</gene>
<dbReference type="Proteomes" id="UP000041770">
    <property type="component" value="Unassembled WGS sequence"/>
</dbReference>